<dbReference type="EMBL" id="JBBWRZ010000001">
    <property type="protein sequence ID" value="KAK8247261.1"/>
    <property type="molecule type" value="Genomic_DNA"/>
</dbReference>
<evidence type="ECO:0000313" key="2">
    <source>
        <dbReference type="EMBL" id="KAK8247261.1"/>
    </source>
</evidence>
<feature type="region of interest" description="Disordered" evidence="1">
    <location>
        <begin position="344"/>
        <end position="364"/>
    </location>
</feature>
<organism evidence="2 3">
    <name type="scientific">Phyllosticta capitalensis</name>
    <dbReference type="NCBI Taxonomy" id="121624"/>
    <lineage>
        <taxon>Eukaryota</taxon>
        <taxon>Fungi</taxon>
        <taxon>Dikarya</taxon>
        <taxon>Ascomycota</taxon>
        <taxon>Pezizomycotina</taxon>
        <taxon>Dothideomycetes</taxon>
        <taxon>Dothideomycetes incertae sedis</taxon>
        <taxon>Botryosphaeriales</taxon>
        <taxon>Phyllostictaceae</taxon>
        <taxon>Phyllosticta</taxon>
    </lineage>
</organism>
<feature type="compositionally biased region" description="Basic and acidic residues" evidence="1">
    <location>
        <begin position="344"/>
        <end position="360"/>
    </location>
</feature>
<sequence length="501" mass="56097">MCEHLCGLRLFPTFSCQITDLPHNTALLVIRSFLLAVKLTNLATDDAANAPDLDAHSLDVEKRHSLIPTAYQPTYFDRRAEWRYQSTLVAANRLIWDDGFQHNIIKAVRTLHIELRPILRADAAETTSKKTKDLCNVIGESLDEWSRRNRMLCDDIYTLDFNALREASQIDGGDCTQRILSLKHIIRTMIEKKSHVFAYSTLPSISGCEANLVAISFFQQYFSEDVDFFFTPNSSSVEDLYYLVPAERQTRACLLQLRDSFHGCKATAKWLLDDGTSVWQEFGSNAGGAYPAQTSLTTMVSPIANDDGHEKETNKKQGIVDGKRARMKRTLGGLLGRFGARATDEDRNSIKNDKKPKDDGSMSISVPFNLHYLGGLSRPGSHPRLDAFPQATLEELEHFQMNANQQKEIPCQKHILDDAMASDEEHATAAKHQVGAPPSVGVEEADKRDSGPQGVESLLEDSNVESLVAPVSLENHDGEPDSKSMTLFWRNRALECLERRN</sequence>
<feature type="region of interest" description="Disordered" evidence="1">
    <location>
        <begin position="423"/>
        <end position="485"/>
    </location>
</feature>
<name>A0ABR1Z4C3_9PEZI</name>
<proteinExistence type="predicted"/>
<evidence type="ECO:0000313" key="3">
    <source>
        <dbReference type="Proteomes" id="UP001492380"/>
    </source>
</evidence>
<reference evidence="2 3" key="1">
    <citation type="submission" date="2024-04" db="EMBL/GenBank/DDBJ databases">
        <title>Phyllosticta paracitricarpa is synonymous to the EU quarantine fungus P. citricarpa based on phylogenomic analyses.</title>
        <authorList>
            <consortium name="Lawrence Berkeley National Laboratory"/>
            <person name="Van Ingen-Buijs V.A."/>
            <person name="Van Westerhoven A.C."/>
            <person name="Haridas S."/>
            <person name="Skiadas P."/>
            <person name="Martin F."/>
            <person name="Groenewald J.Z."/>
            <person name="Crous P.W."/>
            <person name="Seidl M.F."/>
        </authorList>
    </citation>
    <scope>NUCLEOTIDE SEQUENCE [LARGE SCALE GENOMIC DNA]</scope>
    <source>
        <strain evidence="2 3">CBS 123374</strain>
    </source>
</reference>
<comment type="caution">
    <text evidence="2">The sequence shown here is derived from an EMBL/GenBank/DDBJ whole genome shotgun (WGS) entry which is preliminary data.</text>
</comment>
<gene>
    <name evidence="2" type="ORF">HDK90DRAFT_462033</name>
</gene>
<evidence type="ECO:0000256" key="1">
    <source>
        <dbReference type="SAM" id="MobiDB-lite"/>
    </source>
</evidence>
<dbReference type="Proteomes" id="UP001492380">
    <property type="component" value="Unassembled WGS sequence"/>
</dbReference>
<keyword evidence="3" id="KW-1185">Reference proteome</keyword>
<accession>A0ABR1Z4C3</accession>
<protein>
    <submittedName>
        <fullName evidence="2">Uncharacterized protein</fullName>
    </submittedName>
</protein>